<name>A0A0B6Z6K4_9EUPU</name>
<gene>
    <name evidence="1" type="primary">ORF50802</name>
</gene>
<dbReference type="EMBL" id="HACG01017298">
    <property type="protein sequence ID" value="CEK64163.1"/>
    <property type="molecule type" value="Transcribed_RNA"/>
</dbReference>
<proteinExistence type="predicted"/>
<accession>A0A0B6Z6K4</accession>
<dbReference type="AlphaFoldDB" id="A0A0B6Z6K4"/>
<sequence length="214" mass="23200">MSSESLSYCLNGADASSWYNPYCLFSLASSQQPSCHDSINSCFVTPTAHLTPAPPISYPITSKITNSAVFNNSNSYANNTSIPNVSHSNTELSRYQNVYEVFSSQSPLHKTNLSDKSQLESLILSPSSSKLNRIEHEPSPQVIFPAPLPSSSSTVTAPLCGGGAKLDPPPQFRRTIRPIESRGQGSWLDVSLDQLPESNTSQKDVGIDMDIGQF</sequence>
<evidence type="ECO:0000313" key="1">
    <source>
        <dbReference type="EMBL" id="CEK64163.1"/>
    </source>
</evidence>
<protein>
    <submittedName>
        <fullName evidence="1">Uncharacterized protein</fullName>
    </submittedName>
</protein>
<organism evidence="1">
    <name type="scientific">Arion vulgaris</name>
    <dbReference type="NCBI Taxonomy" id="1028688"/>
    <lineage>
        <taxon>Eukaryota</taxon>
        <taxon>Metazoa</taxon>
        <taxon>Spiralia</taxon>
        <taxon>Lophotrochozoa</taxon>
        <taxon>Mollusca</taxon>
        <taxon>Gastropoda</taxon>
        <taxon>Heterobranchia</taxon>
        <taxon>Euthyneura</taxon>
        <taxon>Panpulmonata</taxon>
        <taxon>Eupulmonata</taxon>
        <taxon>Stylommatophora</taxon>
        <taxon>Helicina</taxon>
        <taxon>Arionoidea</taxon>
        <taxon>Arionidae</taxon>
        <taxon>Arion</taxon>
    </lineage>
</organism>
<reference evidence="1" key="1">
    <citation type="submission" date="2014-12" db="EMBL/GenBank/DDBJ databases">
        <title>Insight into the proteome of Arion vulgaris.</title>
        <authorList>
            <person name="Aradska J."/>
            <person name="Bulat T."/>
            <person name="Smidak R."/>
            <person name="Sarate P."/>
            <person name="Gangsoo J."/>
            <person name="Sialana F."/>
            <person name="Bilban M."/>
            <person name="Lubec G."/>
        </authorList>
    </citation>
    <scope>NUCLEOTIDE SEQUENCE</scope>
    <source>
        <tissue evidence="1">Skin</tissue>
    </source>
</reference>